<feature type="region of interest" description="Disordered" evidence="1">
    <location>
        <begin position="211"/>
        <end position="231"/>
    </location>
</feature>
<keyword evidence="3" id="KW-1185">Reference proteome</keyword>
<reference evidence="2" key="1">
    <citation type="submission" date="2023-03" db="EMBL/GenBank/DDBJ databases">
        <title>Emydomyces testavorans Genome Sequence.</title>
        <authorList>
            <person name="Hoyer L."/>
        </authorList>
    </citation>
    <scope>NUCLEOTIDE SEQUENCE</scope>
    <source>
        <strain evidence="2">16-2883</strain>
    </source>
</reference>
<name>A0AAF0DMY0_9EURO</name>
<feature type="region of interest" description="Disordered" evidence="1">
    <location>
        <begin position="250"/>
        <end position="277"/>
    </location>
</feature>
<accession>A0AAF0DMY0</accession>
<feature type="compositionally biased region" description="Low complexity" evidence="1">
    <location>
        <begin position="290"/>
        <end position="299"/>
    </location>
</feature>
<dbReference type="AlphaFoldDB" id="A0AAF0DMY0"/>
<feature type="compositionally biased region" description="Low complexity" evidence="1">
    <location>
        <begin position="337"/>
        <end position="348"/>
    </location>
</feature>
<sequence>MAQDFTPDVGTDFAALETPRVPHKLQSLTALARFEFEAGKGNEGTKILMVEWEDDDLTRSPVGSWHVSWEQKNTVLPADDRTNDHIRRCYFLLPPGTTIPPVISLTYEPPPNSAETVKGHRDSIQINPLPAIFPPELGATARTAGKKGVLHTIWAKKRLQVLENEIKEESKHNMEGVALAMALQEKEWIEANFGVAGRLPAVQPTLSLSTNLNSVGMSPRSPLSPGGSRLSEKLKGLRLETSEKDLAKRVAANTSATSSTDPDLHPLSPDEPDVAISSFNSFASTPVHITPQPQQQLQTRTISHAPPESIQDSHAQIHAFASLSMHPIHNIRHNNTSSSGPDIDSGDGLFAKALSPRSPDIPRSPFSFSPEETLPMKTSR</sequence>
<protein>
    <submittedName>
        <fullName evidence="2">Uncharacterized protein</fullName>
    </submittedName>
</protein>
<organism evidence="2 3">
    <name type="scientific">Emydomyces testavorans</name>
    <dbReference type="NCBI Taxonomy" id="2070801"/>
    <lineage>
        <taxon>Eukaryota</taxon>
        <taxon>Fungi</taxon>
        <taxon>Dikarya</taxon>
        <taxon>Ascomycota</taxon>
        <taxon>Pezizomycotina</taxon>
        <taxon>Eurotiomycetes</taxon>
        <taxon>Eurotiomycetidae</taxon>
        <taxon>Onygenales</taxon>
        <taxon>Nannizziopsiaceae</taxon>
        <taxon>Emydomyces</taxon>
    </lineage>
</organism>
<feature type="compositionally biased region" description="Polar residues" evidence="1">
    <location>
        <begin position="252"/>
        <end position="261"/>
    </location>
</feature>
<gene>
    <name evidence="2" type="ORF">PRK78_005215</name>
</gene>
<evidence type="ECO:0000313" key="3">
    <source>
        <dbReference type="Proteomes" id="UP001219355"/>
    </source>
</evidence>
<dbReference type="Proteomes" id="UP001219355">
    <property type="component" value="Chromosome 3"/>
</dbReference>
<proteinExistence type="predicted"/>
<evidence type="ECO:0000256" key="1">
    <source>
        <dbReference type="SAM" id="MobiDB-lite"/>
    </source>
</evidence>
<feature type="compositionally biased region" description="Low complexity" evidence="1">
    <location>
        <begin position="218"/>
        <end position="229"/>
    </location>
</feature>
<feature type="region of interest" description="Disordered" evidence="1">
    <location>
        <begin position="330"/>
        <end position="380"/>
    </location>
</feature>
<feature type="region of interest" description="Disordered" evidence="1">
    <location>
        <begin position="284"/>
        <end position="303"/>
    </location>
</feature>
<dbReference type="EMBL" id="CP120629">
    <property type="protein sequence ID" value="WEW59735.1"/>
    <property type="molecule type" value="Genomic_DNA"/>
</dbReference>
<evidence type="ECO:0000313" key="2">
    <source>
        <dbReference type="EMBL" id="WEW59735.1"/>
    </source>
</evidence>